<organism evidence="9 10">
    <name type="scientific">Australozyma saopauloensis</name>
    <dbReference type="NCBI Taxonomy" id="291208"/>
    <lineage>
        <taxon>Eukaryota</taxon>
        <taxon>Fungi</taxon>
        <taxon>Dikarya</taxon>
        <taxon>Ascomycota</taxon>
        <taxon>Saccharomycotina</taxon>
        <taxon>Pichiomycetes</taxon>
        <taxon>Metschnikowiaceae</taxon>
        <taxon>Australozyma</taxon>
    </lineage>
</organism>
<evidence type="ECO:0000256" key="5">
    <source>
        <dbReference type="ARBA" id="ARBA00023136"/>
    </source>
</evidence>
<dbReference type="RefSeq" id="XP_062877547.1">
    <property type="nucleotide sequence ID" value="XM_063021477.1"/>
</dbReference>
<dbReference type="GO" id="GO:0030134">
    <property type="term" value="C:COPII-coated ER to Golgi transport vesicle"/>
    <property type="evidence" value="ECO:0007669"/>
    <property type="project" value="TreeGrafter"/>
</dbReference>
<dbReference type="Pfam" id="PF03388">
    <property type="entry name" value="Lectin_leg-like"/>
    <property type="match status" value="1"/>
</dbReference>
<dbReference type="KEGG" id="asau:88173532"/>
<keyword evidence="5 7" id="KW-0472">Membrane</keyword>
<keyword evidence="3" id="KW-0732">Signal</keyword>
<feature type="region of interest" description="Disordered" evidence="6">
    <location>
        <begin position="297"/>
        <end position="330"/>
    </location>
</feature>
<dbReference type="InterPro" id="IPR051136">
    <property type="entry name" value="Intracellular_Lectin-GPT"/>
</dbReference>
<evidence type="ECO:0000259" key="8">
    <source>
        <dbReference type="PROSITE" id="PS51328"/>
    </source>
</evidence>
<dbReference type="GO" id="GO:0006888">
    <property type="term" value="P:endoplasmic reticulum to Golgi vesicle-mediated transport"/>
    <property type="evidence" value="ECO:0007669"/>
    <property type="project" value="TreeGrafter"/>
</dbReference>
<evidence type="ECO:0000256" key="1">
    <source>
        <dbReference type="ARBA" id="ARBA00004479"/>
    </source>
</evidence>
<protein>
    <recommendedName>
        <fullName evidence="8">L-type lectin-like domain-containing protein</fullName>
    </recommendedName>
</protein>
<keyword evidence="4 7" id="KW-1133">Transmembrane helix</keyword>
<evidence type="ECO:0000256" key="7">
    <source>
        <dbReference type="SAM" id="Phobius"/>
    </source>
</evidence>
<dbReference type="GeneID" id="88173532"/>
<dbReference type="PANTHER" id="PTHR12223:SF45">
    <property type="entry name" value="RE50040P"/>
    <property type="match status" value="1"/>
</dbReference>
<dbReference type="Proteomes" id="UP001338582">
    <property type="component" value="Chromosome 3"/>
</dbReference>
<dbReference type="GO" id="GO:0005793">
    <property type="term" value="C:endoplasmic reticulum-Golgi intermediate compartment"/>
    <property type="evidence" value="ECO:0007669"/>
    <property type="project" value="TreeGrafter"/>
</dbReference>
<evidence type="ECO:0000313" key="10">
    <source>
        <dbReference type="Proteomes" id="UP001338582"/>
    </source>
</evidence>
<accession>A0AAX4HA28</accession>
<keyword evidence="10" id="KW-1185">Reference proteome</keyword>
<proteinExistence type="predicted"/>
<feature type="domain" description="L-type lectin-like" evidence="8">
    <location>
        <begin position="52"/>
        <end position="278"/>
    </location>
</feature>
<dbReference type="CDD" id="cd07308">
    <property type="entry name" value="lectin_leg-like"/>
    <property type="match status" value="1"/>
</dbReference>
<dbReference type="PROSITE" id="PS51328">
    <property type="entry name" value="L_LECTIN_LIKE"/>
    <property type="match status" value="1"/>
</dbReference>
<feature type="transmembrane region" description="Helical" evidence="7">
    <location>
        <begin position="9"/>
        <end position="34"/>
    </location>
</feature>
<keyword evidence="2 7" id="KW-0812">Transmembrane</keyword>
<dbReference type="GO" id="GO:0005789">
    <property type="term" value="C:endoplasmic reticulum membrane"/>
    <property type="evidence" value="ECO:0007669"/>
    <property type="project" value="TreeGrafter"/>
</dbReference>
<gene>
    <name evidence="9" type="ORF">PUMCH_002467</name>
</gene>
<evidence type="ECO:0000256" key="3">
    <source>
        <dbReference type="ARBA" id="ARBA00022729"/>
    </source>
</evidence>
<feature type="transmembrane region" description="Helical" evidence="7">
    <location>
        <begin position="362"/>
        <end position="383"/>
    </location>
</feature>
<dbReference type="EMBL" id="CP138896">
    <property type="protein sequence ID" value="WPK25164.1"/>
    <property type="molecule type" value="Genomic_DNA"/>
</dbReference>
<comment type="subcellular location">
    <subcellularLocation>
        <location evidence="1">Membrane</location>
        <topology evidence="1">Single-pass type I membrane protein</topology>
    </subcellularLocation>
</comment>
<dbReference type="InterPro" id="IPR013320">
    <property type="entry name" value="ConA-like_dom_sf"/>
</dbReference>
<dbReference type="GO" id="GO:0005537">
    <property type="term" value="F:D-mannose binding"/>
    <property type="evidence" value="ECO:0007669"/>
    <property type="project" value="TreeGrafter"/>
</dbReference>
<evidence type="ECO:0000313" key="9">
    <source>
        <dbReference type="EMBL" id="WPK25164.1"/>
    </source>
</evidence>
<dbReference type="SUPFAM" id="SSF49899">
    <property type="entry name" value="Concanavalin A-like lectins/glucanases"/>
    <property type="match status" value="1"/>
</dbReference>
<reference evidence="9 10" key="1">
    <citation type="submission" date="2023-10" db="EMBL/GenBank/DDBJ databases">
        <title>Draft Genome Sequence of Candida saopaulonensis from a very Premature Infant with Sepsis.</title>
        <authorList>
            <person name="Ning Y."/>
            <person name="Dai R."/>
            <person name="Xiao M."/>
            <person name="Xu Y."/>
            <person name="Yan Q."/>
            <person name="Zhang L."/>
        </authorList>
    </citation>
    <scope>NUCLEOTIDE SEQUENCE [LARGE SCALE GENOMIC DNA]</scope>
    <source>
        <strain evidence="9 10">19XY460</strain>
    </source>
</reference>
<evidence type="ECO:0000256" key="2">
    <source>
        <dbReference type="ARBA" id="ARBA00022692"/>
    </source>
</evidence>
<name>A0AAX4HA28_9ASCO</name>
<evidence type="ECO:0000256" key="6">
    <source>
        <dbReference type="SAM" id="MobiDB-lite"/>
    </source>
</evidence>
<sequence>MTLALRTRAYLGITLLALLYLLWKGLFGGLFGLFSPRQTTSDLADVGSEFRRVELETQRIDLPFLDLNTLRSPHWNIAGDVVIDNYNYVALTSDKPHQAGLLFNKNSFDAESFEMELTFHIHAASKLSADGMAIWLTEKPSSIGEVFGARSNFNGLGIFIDTFRNGPTGHFPYVSAQFSRGGSEYNKDDDGLSTQLGGCTAKSLLNPNSGKTKMKLLYLKNGYLSVQFNYNPDEFDNWHKCFTIYDVDLPRTRYLGFSAETGELSESVELLGNTVHALFESDQDVYIDSPDQVERYAEKAVEEPQDVPTDSRNKHQRRRKSARRMKLTEDRVQQRARARRLEKYGDPDATFVRRCWSKFMKAVKITVALAFLACFGWVVRLVLKTRRQKRRSTRSTGILS</sequence>
<dbReference type="GO" id="GO:0000139">
    <property type="term" value="C:Golgi membrane"/>
    <property type="evidence" value="ECO:0007669"/>
    <property type="project" value="TreeGrafter"/>
</dbReference>
<evidence type="ECO:0000256" key="4">
    <source>
        <dbReference type="ARBA" id="ARBA00022989"/>
    </source>
</evidence>
<dbReference type="PANTHER" id="PTHR12223">
    <property type="entry name" value="VESICULAR MANNOSE-BINDING LECTIN"/>
    <property type="match status" value="1"/>
</dbReference>
<feature type="compositionally biased region" description="Basic residues" evidence="6">
    <location>
        <begin position="314"/>
        <end position="325"/>
    </location>
</feature>
<dbReference type="AlphaFoldDB" id="A0AAX4HA28"/>
<dbReference type="Gene3D" id="2.60.120.200">
    <property type="match status" value="1"/>
</dbReference>
<dbReference type="InterPro" id="IPR005052">
    <property type="entry name" value="Lectin_leg"/>
</dbReference>